<evidence type="ECO:0000313" key="6">
    <source>
        <dbReference type="EMBL" id="CAG9983277.1"/>
    </source>
</evidence>
<keyword evidence="3" id="KW-0521">NADP</keyword>
<dbReference type="Pfam" id="PF07993">
    <property type="entry name" value="NAD_binding_4"/>
    <property type="match status" value="1"/>
</dbReference>
<dbReference type="Gene3D" id="3.40.50.720">
    <property type="entry name" value="NAD(P)-binding Rossmann-like Domain"/>
    <property type="match status" value="1"/>
</dbReference>
<dbReference type="OrthoDB" id="429813at2759"/>
<evidence type="ECO:0000256" key="2">
    <source>
        <dbReference type="ARBA" id="ARBA00022553"/>
    </source>
</evidence>
<evidence type="ECO:0000256" key="1">
    <source>
        <dbReference type="ARBA" id="ARBA00022450"/>
    </source>
</evidence>
<dbReference type="Pfam" id="PF23562">
    <property type="entry name" value="AMP-binding_C_3"/>
    <property type="match status" value="1"/>
</dbReference>
<proteinExistence type="predicted"/>
<evidence type="ECO:0000313" key="7">
    <source>
        <dbReference type="Proteomes" id="UP000754883"/>
    </source>
</evidence>
<dbReference type="Pfam" id="PF00501">
    <property type="entry name" value="AMP-binding"/>
    <property type="match status" value="1"/>
</dbReference>
<evidence type="ECO:0000259" key="5">
    <source>
        <dbReference type="Pfam" id="PF07993"/>
    </source>
</evidence>
<evidence type="ECO:0000259" key="4">
    <source>
        <dbReference type="Pfam" id="PF00501"/>
    </source>
</evidence>
<dbReference type="EMBL" id="CABFNO020001361">
    <property type="protein sequence ID" value="CAG9983277.1"/>
    <property type="molecule type" value="Genomic_DNA"/>
</dbReference>
<dbReference type="AlphaFoldDB" id="A0A9N9Y006"/>
<dbReference type="SUPFAM" id="SSF56801">
    <property type="entry name" value="Acetyl-CoA synthetase-like"/>
    <property type="match status" value="1"/>
</dbReference>
<dbReference type="PANTHER" id="PTHR43439:SF2">
    <property type="entry name" value="ENZYME, PUTATIVE (JCVI)-RELATED"/>
    <property type="match status" value="1"/>
</dbReference>
<keyword evidence="7" id="KW-1185">Reference proteome</keyword>
<feature type="domain" description="Thioester reductase (TE)" evidence="5">
    <location>
        <begin position="739"/>
        <end position="982"/>
    </location>
</feature>
<organism evidence="6 7">
    <name type="scientific">Clonostachys byssicola</name>
    <dbReference type="NCBI Taxonomy" id="160290"/>
    <lineage>
        <taxon>Eukaryota</taxon>
        <taxon>Fungi</taxon>
        <taxon>Dikarya</taxon>
        <taxon>Ascomycota</taxon>
        <taxon>Pezizomycotina</taxon>
        <taxon>Sordariomycetes</taxon>
        <taxon>Hypocreomycetidae</taxon>
        <taxon>Hypocreales</taxon>
        <taxon>Bionectriaceae</taxon>
        <taxon>Clonostachys</taxon>
    </lineage>
</organism>
<gene>
    <name evidence="6" type="ORF">CBYS24578_00010284</name>
</gene>
<reference evidence="7" key="1">
    <citation type="submission" date="2019-06" db="EMBL/GenBank/DDBJ databases">
        <authorList>
            <person name="Broberg M."/>
        </authorList>
    </citation>
    <scope>NUCLEOTIDE SEQUENCE [LARGE SCALE GENOMIC DNA]</scope>
</reference>
<dbReference type="SUPFAM" id="SSF51735">
    <property type="entry name" value="NAD(P)-binding Rossmann-fold domains"/>
    <property type="match status" value="1"/>
</dbReference>
<accession>A0A9N9Y006</accession>
<reference evidence="6 7" key="2">
    <citation type="submission" date="2021-10" db="EMBL/GenBank/DDBJ databases">
        <authorList>
            <person name="Piombo E."/>
        </authorList>
    </citation>
    <scope>NUCLEOTIDE SEQUENCE [LARGE SCALE GENOMIC DNA]</scope>
</reference>
<dbReference type="InterPro" id="IPR051414">
    <property type="entry name" value="Adenylate-forming_Reductase"/>
</dbReference>
<comment type="caution">
    <text evidence="6">The sequence shown here is derived from an EMBL/GenBank/DDBJ whole genome shotgun (WGS) entry which is preliminary data.</text>
</comment>
<dbReference type="PROSITE" id="PS00455">
    <property type="entry name" value="AMP_BINDING"/>
    <property type="match status" value="1"/>
</dbReference>
<evidence type="ECO:0000256" key="3">
    <source>
        <dbReference type="ARBA" id="ARBA00022857"/>
    </source>
</evidence>
<dbReference type="InterPro" id="IPR042099">
    <property type="entry name" value="ANL_N_sf"/>
</dbReference>
<dbReference type="PANTHER" id="PTHR43439">
    <property type="entry name" value="PHENYLACETATE-COENZYME A LIGASE"/>
    <property type="match status" value="1"/>
</dbReference>
<protein>
    <submittedName>
        <fullName evidence="6">Uncharacterized protein</fullName>
    </submittedName>
</protein>
<keyword evidence="1" id="KW-0596">Phosphopantetheine</keyword>
<dbReference type="Proteomes" id="UP000754883">
    <property type="component" value="Unassembled WGS sequence"/>
</dbReference>
<dbReference type="InterPro" id="IPR036291">
    <property type="entry name" value="NAD(P)-bd_dom_sf"/>
</dbReference>
<dbReference type="InterPro" id="IPR020845">
    <property type="entry name" value="AMP-binding_CS"/>
</dbReference>
<keyword evidence="2" id="KW-0597">Phosphoprotein</keyword>
<dbReference type="InterPro" id="IPR013120">
    <property type="entry name" value="FAR_NAD-bd"/>
</dbReference>
<dbReference type="InterPro" id="IPR000873">
    <property type="entry name" value="AMP-dep_synth/lig_dom"/>
</dbReference>
<dbReference type="Gene3D" id="3.40.50.12780">
    <property type="entry name" value="N-terminal domain of ligase-like"/>
    <property type="match status" value="1"/>
</dbReference>
<name>A0A9N9Y006_9HYPO</name>
<feature type="domain" description="AMP-dependent synthetase/ligase" evidence="4">
    <location>
        <begin position="168"/>
        <end position="405"/>
    </location>
</feature>
<sequence>MTRVLLPDQASVGYQQFQKNDNAEINASEPILGTACGPYGQRLVVQVVDELAERTPDRVYATVTKSAHDVDQGFRDITFRNLADAVNLVSWRNQQLFGRSHDFGVIAYLGVSDVRYAFYLFAAIKTGYKVRFISFGCCRFMLYFSRDSADTFQLMIPSVRNSLSQHLAVLDEAGCNILYYTVEMETRVRELEKERPLLRTLLVESLDNHINQCTPHYRYEKTWADARTDPILIAHSSGSTGNPKPTTLTNGVYSTYDNHRKIPPVPGRRIQSYNLLEFDGGGKFFNPFPPFHLAGLFAMTIMPIFYSCTVTLGPPEKPPSGDILSRAMKQLNIRAAWCPPTVIEELVHLPGGFNQASTLDWIMYTGGPLAPRVGDRLCHVTSICQLYGSTETGPHIPLVPLPENWNYFEWHPLLENEMDPMGDGTFEMVVNRDPSLDWIRHLSQAYPNLDVWRTNDLFVQAPNNPNLWRFVGRRDDVLVLSNGEKFNPVNMEGAITGHPLVRGALIAGTARFQACLIVEPLEYGANLSDSEFIDRIWPTVEEANKVGPAHGRIFRSKVMVAKPEKPFKRAGKGTVIRGQTTRLYADEIDALYNDPVGSEGPVLHSWDSVEHIREYVRAAIAWLLPPTHVPRGDDDDIFVLGMDSLQTSELAKTFQKTISPLVGGSSPPKLAPSSIYANPSIGKLSTLLFNILHGDGIEASSEEEGTDRVGYMAKLVEDYTSHLAAIRRSDSPTKLHVAITGTTGSLGTHLLEMMVNDPGVGCIYCLNRDRNAQTRHQADFDGRGIALDLDALSERVKFMQITVGDANMGLSEADWSTLANKMDIIIHNAWKVNFNHKLPSFKDHLHGLKDILSLTTSPNTKRPHVFFVSSLSTVGNWPNLCKDVNRVPEIVPQDYNFALAMGYAESKLVAERMIAEAITTTEAKAKILRVGQIAGPLSQNGGEWHRTEWLPTLVQTSKALGCLPDSMNMIDWVPVDKLSQIISEIVQHEHKQSGSSPVYNLVNPRLGKWDDLVTEIQEAWKPALTRVVPFSDWLRVLKDQGTDLEKFPALRLPEFYQGLAADAESCKERQVVYATDNGIEVSPTMRQLQPIDGKAMGTWLNQWKF</sequence>